<evidence type="ECO:0000313" key="1">
    <source>
        <dbReference type="Proteomes" id="UP000515123"/>
    </source>
</evidence>
<name>A0A6P5EAX4_ANACO</name>
<dbReference type="RefSeq" id="XP_020080371.1">
    <property type="nucleotide sequence ID" value="XM_020224782.1"/>
</dbReference>
<gene>
    <name evidence="2" type="primary">LOC109704044</name>
</gene>
<organism evidence="1 2">
    <name type="scientific">Ananas comosus</name>
    <name type="common">Pineapple</name>
    <name type="synonym">Ananas ananas</name>
    <dbReference type="NCBI Taxonomy" id="4615"/>
    <lineage>
        <taxon>Eukaryota</taxon>
        <taxon>Viridiplantae</taxon>
        <taxon>Streptophyta</taxon>
        <taxon>Embryophyta</taxon>
        <taxon>Tracheophyta</taxon>
        <taxon>Spermatophyta</taxon>
        <taxon>Magnoliopsida</taxon>
        <taxon>Liliopsida</taxon>
        <taxon>Poales</taxon>
        <taxon>Bromeliaceae</taxon>
        <taxon>Bromelioideae</taxon>
        <taxon>Ananas</taxon>
    </lineage>
</organism>
<accession>A0A6P5EAX4</accession>
<sequence>MAPVIFSICFRELLRDVCQKYSLSMLMYGVPIENEKGAIRVYGEIELVRGDTVTEAGRCWSAPCPNIDESEEDAARRCVGKLRDEFSFDVRDFNLEDKKCFEDLYGRLSIEHEVVMKKYKRVKKDYRLLWGYYNDLLTEKKWYVTERIGLKKMIVACGDLLDRPNAATLDQNGSADDSERILWRHLVMELFALECIFLFF</sequence>
<evidence type="ECO:0000313" key="2">
    <source>
        <dbReference type="RefSeq" id="XP_020080371.1"/>
    </source>
</evidence>
<keyword evidence="1" id="KW-1185">Reference proteome</keyword>
<proteinExistence type="predicted"/>
<reference evidence="1" key="1">
    <citation type="journal article" date="2015" name="Nat. Genet.">
        <title>The pineapple genome and the evolution of CAM photosynthesis.</title>
        <authorList>
            <person name="Ming R."/>
            <person name="VanBuren R."/>
            <person name="Wai C.M."/>
            <person name="Tang H."/>
            <person name="Schatz M.C."/>
            <person name="Bowers J.E."/>
            <person name="Lyons E."/>
            <person name="Wang M.L."/>
            <person name="Chen J."/>
            <person name="Biggers E."/>
            <person name="Zhang J."/>
            <person name="Huang L."/>
            <person name="Zhang L."/>
            <person name="Miao W."/>
            <person name="Zhang J."/>
            <person name="Ye Z."/>
            <person name="Miao C."/>
            <person name="Lin Z."/>
            <person name="Wang H."/>
            <person name="Zhou H."/>
            <person name="Yim W.C."/>
            <person name="Priest H.D."/>
            <person name="Zheng C."/>
            <person name="Woodhouse M."/>
            <person name="Edger P.P."/>
            <person name="Guyot R."/>
            <person name="Guo H.B."/>
            <person name="Guo H."/>
            <person name="Zheng G."/>
            <person name="Singh R."/>
            <person name="Sharma A."/>
            <person name="Min X."/>
            <person name="Zheng Y."/>
            <person name="Lee H."/>
            <person name="Gurtowski J."/>
            <person name="Sedlazeck F.J."/>
            <person name="Harkess A."/>
            <person name="McKain M.R."/>
            <person name="Liao Z."/>
            <person name="Fang J."/>
            <person name="Liu J."/>
            <person name="Zhang X."/>
            <person name="Zhang Q."/>
            <person name="Hu W."/>
            <person name="Qin Y."/>
            <person name="Wang K."/>
            <person name="Chen L.Y."/>
            <person name="Shirley N."/>
            <person name="Lin Y.R."/>
            <person name="Liu L.Y."/>
            <person name="Hernandez A.G."/>
            <person name="Wright C.L."/>
            <person name="Bulone V."/>
            <person name="Tuskan G.A."/>
            <person name="Heath K."/>
            <person name="Zee F."/>
            <person name="Moore P.H."/>
            <person name="Sunkar R."/>
            <person name="Leebens-Mack J.H."/>
            <person name="Mockler T."/>
            <person name="Bennetzen J.L."/>
            <person name="Freeling M."/>
            <person name="Sankoff D."/>
            <person name="Paterson A.H."/>
            <person name="Zhu X."/>
            <person name="Yang X."/>
            <person name="Smith J.A."/>
            <person name="Cushman J.C."/>
            <person name="Paull R.E."/>
            <person name="Yu Q."/>
        </authorList>
    </citation>
    <scope>NUCLEOTIDE SEQUENCE [LARGE SCALE GENOMIC DNA]</scope>
    <source>
        <strain evidence="1">cv. F153</strain>
    </source>
</reference>
<reference evidence="2" key="2">
    <citation type="submission" date="2025-08" db="UniProtKB">
        <authorList>
            <consortium name="RefSeq"/>
        </authorList>
    </citation>
    <scope>IDENTIFICATION</scope>
    <source>
        <tissue evidence="2">Leaf</tissue>
    </source>
</reference>
<protein>
    <submittedName>
        <fullName evidence="2">Uncharacterized protein LOC109704044</fullName>
    </submittedName>
</protein>
<dbReference type="AlphaFoldDB" id="A0A6P5EAX4"/>
<dbReference type="Proteomes" id="UP000515123">
    <property type="component" value="Unplaced"/>
</dbReference>
<dbReference type="GeneID" id="109704044"/>